<evidence type="ECO:0000259" key="2">
    <source>
        <dbReference type="PROSITE" id="PS51390"/>
    </source>
</evidence>
<reference evidence="3" key="2">
    <citation type="submission" date="2020-12" db="EMBL/GenBank/DDBJ databases">
        <authorList>
            <person name="Kanost M."/>
        </authorList>
    </citation>
    <scope>NUCLEOTIDE SEQUENCE</scope>
</reference>
<keyword evidence="4" id="KW-1185">Reference proteome</keyword>
<evidence type="ECO:0000313" key="3">
    <source>
        <dbReference type="EMBL" id="KAG6449319.1"/>
    </source>
</evidence>
<feature type="signal peptide" evidence="1">
    <location>
        <begin position="1"/>
        <end position="20"/>
    </location>
</feature>
<dbReference type="PROSITE" id="PS51390">
    <property type="entry name" value="WAP"/>
    <property type="match status" value="1"/>
</dbReference>
<gene>
    <name evidence="3" type="ORF">O3G_MSEX005964</name>
</gene>
<evidence type="ECO:0000313" key="4">
    <source>
        <dbReference type="Proteomes" id="UP000791440"/>
    </source>
</evidence>
<dbReference type="Proteomes" id="UP000791440">
    <property type="component" value="Unassembled WGS sequence"/>
</dbReference>
<protein>
    <recommendedName>
        <fullName evidence="2">WAP domain-containing protein</fullName>
    </recommendedName>
</protein>
<sequence length="141" mass="15935">MKLLHLLIVLLLGVVCGTAASRCPPKNKVQHRIPICRDDYDCRKNNQICCPDDSNSFSCTYPDPYGSGKDNSRHKSNDKYNPYNSGYKAYGKYDNSGYKAFGKPLALTLGTAWTDCEGVKCMPYQVCKEDRYTKKMKCQLP</sequence>
<accession>A0A921Z337</accession>
<dbReference type="InterPro" id="IPR008197">
    <property type="entry name" value="WAP_dom"/>
</dbReference>
<name>A0A921Z337_MANSE</name>
<dbReference type="EMBL" id="JH668372">
    <property type="protein sequence ID" value="KAG6449319.1"/>
    <property type="molecule type" value="Genomic_DNA"/>
</dbReference>
<reference evidence="3" key="1">
    <citation type="journal article" date="2016" name="Insect Biochem. Mol. Biol.">
        <title>Multifaceted biological insights from a draft genome sequence of the tobacco hornworm moth, Manduca sexta.</title>
        <authorList>
            <person name="Kanost M.R."/>
            <person name="Arrese E.L."/>
            <person name="Cao X."/>
            <person name="Chen Y.R."/>
            <person name="Chellapilla S."/>
            <person name="Goldsmith M.R."/>
            <person name="Grosse-Wilde E."/>
            <person name="Heckel D.G."/>
            <person name="Herndon N."/>
            <person name="Jiang H."/>
            <person name="Papanicolaou A."/>
            <person name="Qu J."/>
            <person name="Soulages J.L."/>
            <person name="Vogel H."/>
            <person name="Walters J."/>
            <person name="Waterhouse R.M."/>
            <person name="Ahn S.J."/>
            <person name="Almeida F.C."/>
            <person name="An C."/>
            <person name="Aqrawi P."/>
            <person name="Bretschneider A."/>
            <person name="Bryant W.B."/>
            <person name="Bucks S."/>
            <person name="Chao H."/>
            <person name="Chevignon G."/>
            <person name="Christen J.M."/>
            <person name="Clarke D.F."/>
            <person name="Dittmer N.T."/>
            <person name="Ferguson L.C.F."/>
            <person name="Garavelou S."/>
            <person name="Gordon K.H.J."/>
            <person name="Gunaratna R.T."/>
            <person name="Han Y."/>
            <person name="Hauser F."/>
            <person name="He Y."/>
            <person name="Heidel-Fischer H."/>
            <person name="Hirsh A."/>
            <person name="Hu Y."/>
            <person name="Jiang H."/>
            <person name="Kalra D."/>
            <person name="Klinner C."/>
            <person name="Konig C."/>
            <person name="Kovar C."/>
            <person name="Kroll A.R."/>
            <person name="Kuwar S.S."/>
            <person name="Lee S.L."/>
            <person name="Lehman R."/>
            <person name="Li K."/>
            <person name="Li Z."/>
            <person name="Liang H."/>
            <person name="Lovelace S."/>
            <person name="Lu Z."/>
            <person name="Mansfield J.H."/>
            <person name="McCulloch K.J."/>
            <person name="Mathew T."/>
            <person name="Morton B."/>
            <person name="Muzny D.M."/>
            <person name="Neunemann D."/>
            <person name="Ongeri F."/>
            <person name="Pauchet Y."/>
            <person name="Pu L.L."/>
            <person name="Pyrousis I."/>
            <person name="Rao X.J."/>
            <person name="Redding A."/>
            <person name="Roesel C."/>
            <person name="Sanchez-Gracia A."/>
            <person name="Schaack S."/>
            <person name="Shukla A."/>
            <person name="Tetreau G."/>
            <person name="Wang Y."/>
            <person name="Xiong G.H."/>
            <person name="Traut W."/>
            <person name="Walsh T.K."/>
            <person name="Worley K.C."/>
            <person name="Wu D."/>
            <person name="Wu W."/>
            <person name="Wu Y.Q."/>
            <person name="Zhang X."/>
            <person name="Zou Z."/>
            <person name="Zucker H."/>
            <person name="Briscoe A.D."/>
            <person name="Burmester T."/>
            <person name="Clem R.J."/>
            <person name="Feyereisen R."/>
            <person name="Grimmelikhuijzen C.J.P."/>
            <person name="Hamodrakas S.J."/>
            <person name="Hansson B.S."/>
            <person name="Huguet E."/>
            <person name="Jermiin L.S."/>
            <person name="Lan Q."/>
            <person name="Lehman H.K."/>
            <person name="Lorenzen M."/>
            <person name="Merzendorfer H."/>
            <person name="Michalopoulos I."/>
            <person name="Morton D.B."/>
            <person name="Muthukrishnan S."/>
            <person name="Oakeshott J.G."/>
            <person name="Palmer W."/>
            <person name="Park Y."/>
            <person name="Passarelli A.L."/>
            <person name="Rozas J."/>
            <person name="Schwartz L.M."/>
            <person name="Smith W."/>
            <person name="Southgate A."/>
            <person name="Vilcinskas A."/>
            <person name="Vogt R."/>
            <person name="Wang P."/>
            <person name="Werren J."/>
            <person name="Yu X.Q."/>
            <person name="Zhou J.J."/>
            <person name="Brown S.J."/>
            <person name="Scherer S.E."/>
            <person name="Richards S."/>
            <person name="Blissard G.W."/>
        </authorList>
    </citation>
    <scope>NUCLEOTIDE SEQUENCE</scope>
</reference>
<dbReference type="GO" id="GO:0005576">
    <property type="term" value="C:extracellular region"/>
    <property type="evidence" value="ECO:0007669"/>
    <property type="project" value="InterPro"/>
</dbReference>
<organism evidence="3 4">
    <name type="scientific">Manduca sexta</name>
    <name type="common">Tobacco hawkmoth</name>
    <name type="synonym">Tobacco hornworm</name>
    <dbReference type="NCBI Taxonomy" id="7130"/>
    <lineage>
        <taxon>Eukaryota</taxon>
        <taxon>Metazoa</taxon>
        <taxon>Ecdysozoa</taxon>
        <taxon>Arthropoda</taxon>
        <taxon>Hexapoda</taxon>
        <taxon>Insecta</taxon>
        <taxon>Pterygota</taxon>
        <taxon>Neoptera</taxon>
        <taxon>Endopterygota</taxon>
        <taxon>Lepidoptera</taxon>
        <taxon>Glossata</taxon>
        <taxon>Ditrysia</taxon>
        <taxon>Bombycoidea</taxon>
        <taxon>Sphingidae</taxon>
        <taxon>Sphinginae</taxon>
        <taxon>Sphingini</taxon>
        <taxon>Manduca</taxon>
    </lineage>
</organism>
<keyword evidence="1" id="KW-0732">Signal</keyword>
<feature type="domain" description="WAP" evidence="2">
    <location>
        <begin position="16"/>
        <end position="63"/>
    </location>
</feature>
<feature type="chain" id="PRO_5038276449" description="WAP domain-containing protein" evidence="1">
    <location>
        <begin position="21"/>
        <end position="141"/>
    </location>
</feature>
<dbReference type="EMBL" id="JH668372">
    <property type="protein sequence ID" value="KAG6449320.1"/>
    <property type="molecule type" value="Genomic_DNA"/>
</dbReference>
<dbReference type="GO" id="GO:0030414">
    <property type="term" value="F:peptidase inhibitor activity"/>
    <property type="evidence" value="ECO:0007669"/>
    <property type="project" value="InterPro"/>
</dbReference>
<evidence type="ECO:0000256" key="1">
    <source>
        <dbReference type="SAM" id="SignalP"/>
    </source>
</evidence>
<proteinExistence type="predicted"/>
<dbReference type="AlphaFoldDB" id="A0A921Z337"/>
<comment type="caution">
    <text evidence="3">The sequence shown here is derived from an EMBL/GenBank/DDBJ whole genome shotgun (WGS) entry which is preliminary data.</text>
</comment>